<evidence type="ECO:0000256" key="1">
    <source>
        <dbReference type="ARBA" id="ARBA00022750"/>
    </source>
</evidence>
<feature type="region of interest" description="Disordered" evidence="2">
    <location>
        <begin position="319"/>
        <end position="343"/>
    </location>
</feature>
<keyword evidence="1" id="KW-0378">Hydrolase</keyword>
<dbReference type="InterPro" id="IPR012337">
    <property type="entry name" value="RNaseH-like_sf"/>
</dbReference>
<dbReference type="Pfam" id="PF14244">
    <property type="entry name" value="Retrotran_gag_3"/>
    <property type="match status" value="1"/>
</dbReference>
<dbReference type="InterPro" id="IPR054722">
    <property type="entry name" value="PolX-like_BBD"/>
</dbReference>
<keyword evidence="5" id="KW-1185">Reference proteome</keyword>
<evidence type="ECO:0000313" key="5">
    <source>
        <dbReference type="Proteomes" id="UP000245207"/>
    </source>
</evidence>
<feature type="compositionally biased region" description="Low complexity" evidence="2">
    <location>
        <begin position="841"/>
        <end position="866"/>
    </location>
</feature>
<dbReference type="Pfam" id="PF22936">
    <property type="entry name" value="Pol_BBD"/>
    <property type="match status" value="1"/>
</dbReference>
<feature type="region of interest" description="Disordered" evidence="2">
    <location>
        <begin position="254"/>
        <end position="287"/>
    </location>
</feature>
<dbReference type="CDD" id="cd09272">
    <property type="entry name" value="RNase_HI_RT_Ty1"/>
    <property type="match status" value="1"/>
</dbReference>
<dbReference type="PANTHER" id="PTHR11439:SF470">
    <property type="entry name" value="CYSTEINE-RICH RLK (RECEPTOR-LIKE PROTEIN KINASE) 8"/>
    <property type="match status" value="1"/>
</dbReference>
<organism evidence="4 5">
    <name type="scientific">Artemisia annua</name>
    <name type="common">Sweet wormwood</name>
    <dbReference type="NCBI Taxonomy" id="35608"/>
    <lineage>
        <taxon>Eukaryota</taxon>
        <taxon>Viridiplantae</taxon>
        <taxon>Streptophyta</taxon>
        <taxon>Embryophyta</taxon>
        <taxon>Tracheophyta</taxon>
        <taxon>Spermatophyta</taxon>
        <taxon>Magnoliopsida</taxon>
        <taxon>eudicotyledons</taxon>
        <taxon>Gunneridae</taxon>
        <taxon>Pentapetalae</taxon>
        <taxon>asterids</taxon>
        <taxon>campanulids</taxon>
        <taxon>Asterales</taxon>
        <taxon>Asteraceae</taxon>
        <taxon>Asteroideae</taxon>
        <taxon>Anthemideae</taxon>
        <taxon>Artemisiinae</taxon>
        <taxon>Artemisia</taxon>
    </lineage>
</organism>
<evidence type="ECO:0000256" key="2">
    <source>
        <dbReference type="SAM" id="MobiDB-lite"/>
    </source>
</evidence>
<dbReference type="Gene3D" id="3.30.420.10">
    <property type="entry name" value="Ribonuclease H-like superfamily/Ribonuclease H"/>
    <property type="match status" value="1"/>
</dbReference>
<dbReference type="InterPro" id="IPR043502">
    <property type="entry name" value="DNA/RNA_pol_sf"/>
</dbReference>
<keyword evidence="1" id="KW-0064">Aspartyl protease</keyword>
<feature type="compositionally biased region" description="Polar residues" evidence="2">
    <location>
        <begin position="885"/>
        <end position="930"/>
    </location>
</feature>
<name>A0A2U1PXS6_ARTAN</name>
<feature type="compositionally biased region" description="Pro residues" evidence="2">
    <location>
        <begin position="940"/>
        <end position="950"/>
    </location>
</feature>
<dbReference type="InterPro" id="IPR001584">
    <property type="entry name" value="Integrase_cat-core"/>
</dbReference>
<evidence type="ECO:0000313" key="4">
    <source>
        <dbReference type="EMBL" id="PWA90574.1"/>
    </source>
</evidence>
<dbReference type="InterPro" id="IPR036397">
    <property type="entry name" value="RNaseH_sf"/>
</dbReference>
<dbReference type="Pfam" id="PF07727">
    <property type="entry name" value="RVT_2"/>
    <property type="match status" value="1"/>
</dbReference>
<dbReference type="GO" id="GO:0004190">
    <property type="term" value="F:aspartic-type endopeptidase activity"/>
    <property type="evidence" value="ECO:0007669"/>
    <property type="project" value="UniProtKB-KW"/>
</dbReference>
<dbReference type="InterPro" id="IPR013103">
    <property type="entry name" value="RVT_2"/>
</dbReference>
<gene>
    <name evidence="4" type="ORF">CTI12_AA099720</name>
</gene>
<dbReference type="SUPFAM" id="SSF53098">
    <property type="entry name" value="Ribonuclease H-like"/>
    <property type="match status" value="1"/>
</dbReference>
<protein>
    <recommendedName>
        <fullName evidence="3">Integrase catalytic domain-containing protein</fullName>
    </recommendedName>
</protein>
<dbReference type="SUPFAM" id="SSF56672">
    <property type="entry name" value="DNA/RNA polymerases"/>
    <property type="match status" value="1"/>
</dbReference>
<dbReference type="Pfam" id="PF00665">
    <property type="entry name" value="rve"/>
    <property type="match status" value="1"/>
</dbReference>
<dbReference type="OrthoDB" id="3053679at2759"/>
<evidence type="ECO:0000259" key="3">
    <source>
        <dbReference type="PROSITE" id="PS50994"/>
    </source>
</evidence>
<feature type="region of interest" description="Disordered" evidence="2">
    <location>
        <begin position="1"/>
        <end position="20"/>
    </location>
</feature>
<feature type="compositionally biased region" description="Polar residues" evidence="2">
    <location>
        <begin position="254"/>
        <end position="263"/>
    </location>
</feature>
<comment type="caution">
    <text evidence="4">The sequence shown here is derived from an EMBL/GenBank/DDBJ whole genome shotgun (WGS) entry which is preliminary data.</text>
</comment>
<reference evidence="4 5" key="1">
    <citation type="journal article" date="2018" name="Mol. Plant">
        <title>The genome of Artemisia annua provides insight into the evolution of Asteraceae family and artemisinin biosynthesis.</title>
        <authorList>
            <person name="Shen Q."/>
            <person name="Zhang L."/>
            <person name="Liao Z."/>
            <person name="Wang S."/>
            <person name="Yan T."/>
            <person name="Shi P."/>
            <person name="Liu M."/>
            <person name="Fu X."/>
            <person name="Pan Q."/>
            <person name="Wang Y."/>
            <person name="Lv Z."/>
            <person name="Lu X."/>
            <person name="Zhang F."/>
            <person name="Jiang W."/>
            <person name="Ma Y."/>
            <person name="Chen M."/>
            <person name="Hao X."/>
            <person name="Li L."/>
            <person name="Tang Y."/>
            <person name="Lv G."/>
            <person name="Zhou Y."/>
            <person name="Sun X."/>
            <person name="Brodelius P.E."/>
            <person name="Rose J.K.C."/>
            <person name="Tang K."/>
        </authorList>
    </citation>
    <scope>NUCLEOTIDE SEQUENCE [LARGE SCALE GENOMIC DNA]</scope>
    <source>
        <strain evidence="5">cv. Huhao1</strain>
        <tissue evidence="4">Leaf</tissue>
    </source>
</reference>
<dbReference type="GO" id="GO:0015074">
    <property type="term" value="P:DNA integration"/>
    <property type="evidence" value="ECO:0007669"/>
    <property type="project" value="InterPro"/>
</dbReference>
<dbReference type="Pfam" id="PF13976">
    <property type="entry name" value="gag_pre-integrs"/>
    <property type="match status" value="1"/>
</dbReference>
<dbReference type="STRING" id="35608.A0A2U1PXS6"/>
<dbReference type="InterPro" id="IPR057670">
    <property type="entry name" value="SH3_retrovirus"/>
</dbReference>
<sequence>MASNTDTSTSNTNTNAETEDITNVNHPLYFHPQDHPGMILISKKLIGSENYSSWQRSMMIALNARNKLKLVNGEFEEPAVSSQIRPYWERANDMVISWVLNTVSEQIGNNLNFVHSAHSLWHQLHDHYSQIDGHRIYQLTTDIVHLKQANGTIEVYYHKLKGLWDELDALEAPYNCTCKCVCENGKTNGERDQRKRLIQFLMGLDESYTNIRGQILLMQPLPMVAKAYSMLRQEEKQREVPKQTTQPVPFAMNTYRNQNTNDLSRNENTRYARTPQPTNPTPNRRSTFKPGVICGNCFKEGHTKEECYKLVGYPIGHPLHNKYQPPQRRTNNSNSHVTSSQPRHKTVNMTMNEDTPLEPLSNPLMNLPPDYSVTARMDQLQNQLNQVLLMMQNNSEASTSGSCNFMAGKRLIATYITKHKEVWIIDSGATDHICISITLMHNIITHTIPIIIHLPNGQTVACNTIGSVTLQSNITLHNVLYIPTFTYNLISISKILQHTLKSITFTHNSCTFQDHDGHTTQGTLCGGLYVLPTTSTPPSTSPPSIALTNTTSNSLWHARLGHPSSQVLKSIKQLSFLDFVNTNTCTICPLAKSHALPFVSSSSNAKCAFELVHMDVWGPYHHPTVNKCKLFLTIVDDFSRATWTYLIPSKHHVSTTIKHFHSYVQTQFKTTIQKVRSDNGSEFMNTTLTEFFNEKGIIHQTSCPYTPQQNSRVERKHRHLLEVARSLQFQGNLPKHLWGYCILTATYLINRLPSKLLHNKSPYELLYNQPPSLDHLKIIGCRAFVHQHTSDKFQPRSIPTILIGYPQNQKGYLLYDPLTTKVHTSRHVTFDETTFPLHSKSTNPNPTTHTSTDPTPTYFHTPFSFNPTPPTPPAPFNNIIPNTPSPSTHTISNNSTPHHSPLHQTSPPITTSNHSPQHSTTNPTPSPQSVHSEHTQPHLSPSPPSPPPPLRTSTRIKHQPPKLADYKCHLPPSLSKHHHSNFLNYSNLSTPSLHFINSIDRSVETHNYFQASKHPKWRVAMDKEIKALEDNHTWVFVTLPAGKFAIGCKWVFRIKYNANGTVERYKARLVAKGFHQKEGIDYKETYAPVAKMVTVRTLLAVAISQGWYIEQLDINNAFLHGDLHEEVYMTIPQGYSHSFPPNTVCKLTKSLYGLKQANRQWFEKLTTYLISKGFIQSYADTSLLTLNNKGSLISVLIYVDDILITGNDKVFINQLKADLHSTFSIKDLGALNYYLGIEFLRNSSGLSMSQRKYTLDLLRLGNVLDSKPYATPFEPNTKLNHTDGNLLPDPKLYRTLVGKLIYLTITRPDIAFAAQTLSQFLKEPRTPHMKALNRVLRYLKLCPGQGLFFSASNDLSLLTYCDSDWASCSFSRKSVSGYGIFLGTSLISWQSKKQGVVSRSSTEAEYRALADNTCEISWLTCLLKDLHIKVPTPVPIFCDNASTIALASNPIHHARTKHIEIDCHFVRNKIKAGDVLPKFVPSKAQVADIFTKGLSRVLHYNCLSKLSICNPYSMPTCGGDNETTQSTAETHVKQAQANSAVFNVQRIRKAPKMKILHEAALVYCSKM</sequence>
<accession>A0A2U1PXS6</accession>
<feature type="compositionally biased region" description="Low complexity" evidence="2">
    <location>
        <begin position="273"/>
        <end position="285"/>
    </location>
</feature>
<feature type="domain" description="Integrase catalytic" evidence="3">
    <location>
        <begin position="593"/>
        <end position="770"/>
    </location>
</feature>
<proteinExistence type="predicted"/>
<keyword evidence="1" id="KW-0645">Protease</keyword>
<dbReference type="EMBL" id="PKPP01000618">
    <property type="protein sequence ID" value="PWA90574.1"/>
    <property type="molecule type" value="Genomic_DNA"/>
</dbReference>
<dbReference type="Proteomes" id="UP000245207">
    <property type="component" value="Unassembled WGS sequence"/>
</dbReference>
<feature type="compositionally biased region" description="Low complexity" evidence="2">
    <location>
        <begin position="1"/>
        <end position="16"/>
    </location>
</feature>
<dbReference type="PROSITE" id="PS50994">
    <property type="entry name" value="INTEGRASE"/>
    <property type="match status" value="1"/>
</dbReference>
<dbReference type="InterPro" id="IPR025724">
    <property type="entry name" value="GAG-pre-integrase_dom"/>
</dbReference>
<feature type="compositionally biased region" description="Polar residues" evidence="2">
    <location>
        <begin position="327"/>
        <end position="343"/>
    </location>
</feature>
<feature type="region of interest" description="Disordered" evidence="2">
    <location>
        <begin position="835"/>
        <end position="956"/>
    </location>
</feature>
<dbReference type="GO" id="GO:0003676">
    <property type="term" value="F:nucleic acid binding"/>
    <property type="evidence" value="ECO:0007669"/>
    <property type="project" value="InterPro"/>
</dbReference>
<dbReference type="InterPro" id="IPR029472">
    <property type="entry name" value="Copia-like_N"/>
</dbReference>
<dbReference type="PANTHER" id="PTHR11439">
    <property type="entry name" value="GAG-POL-RELATED RETROTRANSPOSON"/>
    <property type="match status" value="1"/>
</dbReference>
<dbReference type="Pfam" id="PF25597">
    <property type="entry name" value="SH3_retrovirus"/>
    <property type="match status" value="1"/>
</dbReference>